<feature type="binding site" evidence="1">
    <location>
        <position position="166"/>
    </location>
    <ligand>
        <name>S-adenosyl-L-methionine</name>
        <dbReference type="ChEBI" id="CHEBI:59789"/>
    </ligand>
</feature>
<dbReference type="OrthoDB" id="9791274at2"/>
<reference evidence="3" key="1">
    <citation type="submission" date="2018-07" db="EMBL/GenBank/DDBJ databases">
        <authorList>
            <person name="Liu B.-T."/>
            <person name="Du Z."/>
        </authorList>
    </citation>
    <scope>NUCLEOTIDE SEQUENCE [LARGE SCALE GENOMIC DNA]</scope>
    <source>
        <strain evidence="3">XYN52</strain>
    </source>
</reference>
<evidence type="ECO:0000313" key="2">
    <source>
        <dbReference type="EMBL" id="RDE09651.1"/>
    </source>
</evidence>
<keyword evidence="3" id="KW-1185">Reference proteome</keyword>
<dbReference type="AlphaFoldDB" id="A0A369WC10"/>
<dbReference type="InterPro" id="IPR029063">
    <property type="entry name" value="SAM-dependent_MTases_sf"/>
</dbReference>
<dbReference type="RefSeq" id="WP_114645197.1">
    <property type="nucleotide sequence ID" value="NZ_QQNH01000005.1"/>
</dbReference>
<gene>
    <name evidence="1" type="primary">rlmJ</name>
    <name evidence="2" type="ORF">DVH29_05705</name>
</gene>
<dbReference type="PANTHER" id="PTHR37426">
    <property type="entry name" value="RIBOSOMAL RNA LARGE SUBUNIT METHYLTRANSFERASE J"/>
    <property type="match status" value="1"/>
</dbReference>
<feature type="binding site" evidence="1">
    <location>
        <position position="41"/>
    </location>
    <ligand>
        <name>S-adenosyl-L-methionine</name>
        <dbReference type="ChEBI" id="CHEBI:59789"/>
    </ligand>
</feature>
<proteinExistence type="inferred from homology"/>
<dbReference type="Gene3D" id="3.40.50.150">
    <property type="entry name" value="Vaccinia Virus protein VP39"/>
    <property type="match status" value="1"/>
</dbReference>
<comment type="similarity">
    <text evidence="1">Belongs to the RlmJ family.</text>
</comment>
<keyword evidence="1" id="KW-0694">RNA-binding</keyword>
<dbReference type="Pfam" id="PF04378">
    <property type="entry name" value="RsmJ"/>
    <property type="match status" value="1"/>
</dbReference>
<dbReference type="InterPro" id="IPR007473">
    <property type="entry name" value="RlmJ"/>
</dbReference>
<dbReference type="GO" id="GO:0003723">
    <property type="term" value="F:RNA binding"/>
    <property type="evidence" value="ECO:0007669"/>
    <property type="project" value="UniProtKB-UniRule"/>
</dbReference>
<comment type="catalytic activity">
    <reaction evidence="1">
        <text>adenosine(2030) in 23S rRNA + S-adenosyl-L-methionine = N(6)-methyladenosine(2030) in 23S rRNA + S-adenosyl-L-homocysteine + H(+)</text>
        <dbReference type="Rhea" id="RHEA:43736"/>
        <dbReference type="Rhea" id="RHEA-COMP:10668"/>
        <dbReference type="Rhea" id="RHEA-COMP:10669"/>
        <dbReference type="ChEBI" id="CHEBI:15378"/>
        <dbReference type="ChEBI" id="CHEBI:57856"/>
        <dbReference type="ChEBI" id="CHEBI:59789"/>
        <dbReference type="ChEBI" id="CHEBI:74411"/>
        <dbReference type="ChEBI" id="CHEBI:74449"/>
        <dbReference type="EC" id="2.1.1.266"/>
    </reaction>
</comment>
<keyword evidence="1 2" id="KW-0489">Methyltransferase</keyword>
<dbReference type="EC" id="2.1.1.266" evidence="1"/>
<name>A0A369WC10_9HYPH</name>
<dbReference type="EMBL" id="QQNH01000005">
    <property type="protein sequence ID" value="RDE09651.1"/>
    <property type="molecule type" value="Genomic_DNA"/>
</dbReference>
<dbReference type="HAMAP" id="MF_00934">
    <property type="entry name" value="23SrRNA_methyltr_J"/>
    <property type="match status" value="1"/>
</dbReference>
<organism evidence="2 3">
    <name type="scientific">Pelagibacterium lacus</name>
    <dbReference type="NCBI Taxonomy" id="2282655"/>
    <lineage>
        <taxon>Bacteria</taxon>
        <taxon>Pseudomonadati</taxon>
        <taxon>Pseudomonadota</taxon>
        <taxon>Alphaproteobacteria</taxon>
        <taxon>Hyphomicrobiales</taxon>
        <taxon>Devosiaceae</taxon>
        <taxon>Pelagibacterium</taxon>
    </lineage>
</organism>
<dbReference type="Proteomes" id="UP000253759">
    <property type="component" value="Unassembled WGS sequence"/>
</dbReference>
<feature type="site" description="Interaction with substrate rRNA" evidence="1">
    <location>
        <position position="3"/>
    </location>
</feature>
<feature type="binding site" evidence="1">
    <location>
        <begin position="145"/>
        <end position="146"/>
    </location>
    <ligand>
        <name>S-adenosyl-L-methionine</name>
        <dbReference type="ChEBI" id="CHEBI:59789"/>
    </ligand>
</feature>
<feature type="active site" description="Proton acceptor" evidence="1">
    <location>
        <position position="166"/>
    </location>
</feature>
<accession>A0A369WC10</accession>
<feature type="binding site" evidence="1">
    <location>
        <position position="102"/>
    </location>
    <ligand>
        <name>S-adenosyl-L-methionine</name>
        <dbReference type="ChEBI" id="CHEBI:59789"/>
    </ligand>
</feature>
<dbReference type="SUPFAM" id="SSF53335">
    <property type="entry name" value="S-adenosyl-L-methionine-dependent methyltransferases"/>
    <property type="match status" value="1"/>
</dbReference>
<comment type="subunit">
    <text evidence="1">Monomer.</text>
</comment>
<feature type="binding site" evidence="1">
    <location>
        <position position="120"/>
    </location>
    <ligand>
        <name>S-adenosyl-L-methionine</name>
        <dbReference type="ChEBI" id="CHEBI:59789"/>
    </ligand>
</feature>
<protein>
    <recommendedName>
        <fullName evidence="1">Ribosomal RNA large subunit methyltransferase J</fullName>
        <ecNumber evidence="1">2.1.1.266</ecNumber>
    </recommendedName>
    <alternativeName>
        <fullName evidence="1">23S rRNA (adenine(2030)-N6)-methyltransferase</fullName>
    </alternativeName>
    <alternativeName>
        <fullName evidence="1">23S rRNA m6A2030 methyltransferase</fullName>
    </alternativeName>
</protein>
<comment type="caution">
    <text evidence="2">The sequence shown here is derived from an EMBL/GenBank/DDBJ whole genome shotgun (WGS) entry which is preliminary data.</text>
</comment>
<feature type="binding site" evidence="1">
    <location>
        <position position="18"/>
    </location>
    <ligand>
        <name>S-adenosyl-L-methionine</name>
        <dbReference type="ChEBI" id="CHEBI:59789"/>
    </ligand>
</feature>
<keyword evidence="1" id="KW-0949">S-adenosyl-L-methionine</keyword>
<sequence length="283" mass="31741">MNYRHAFHAGNFADVTKHIILTRILAYLMRKDAPFRVIDTHAGVGLYDLSGQEAGRTGEWREGIGRLMDAALPRPVAELAAPYLAAVRAQNPDGGLRYYPGSPFIARHMLRGQDRLMALELHPLDAEALRENFAGDIQTRVTQLDGWAALGTHLPPKEKRGLVLVDPPFEEKGEFLRMVQSLEKAHKRWPGGIYAYWYPIKDPKEVRAYMAALRATGIGKILRIELTIRPPSTPPRLHGTGMIVVNPPFVLEAELKTLLPLLAKLLSDENRGRYSLDWVRGEA</sequence>
<evidence type="ECO:0000256" key="1">
    <source>
        <dbReference type="HAMAP-Rule" id="MF_00934"/>
    </source>
</evidence>
<comment type="function">
    <text evidence="1">Specifically methylates the adenine in position 2030 of 23S rRNA.</text>
</comment>
<dbReference type="GO" id="GO:0005829">
    <property type="term" value="C:cytosol"/>
    <property type="evidence" value="ECO:0007669"/>
    <property type="project" value="TreeGrafter"/>
</dbReference>
<dbReference type="GO" id="GO:0070475">
    <property type="term" value="P:rRNA base methylation"/>
    <property type="evidence" value="ECO:0007669"/>
    <property type="project" value="UniProtKB-UniRule"/>
</dbReference>
<dbReference type="PANTHER" id="PTHR37426:SF1">
    <property type="entry name" value="RIBOSOMAL RNA LARGE SUBUNIT METHYLTRANSFERASE J"/>
    <property type="match status" value="1"/>
</dbReference>
<evidence type="ECO:0000313" key="3">
    <source>
        <dbReference type="Proteomes" id="UP000253759"/>
    </source>
</evidence>
<keyword evidence="1 2" id="KW-0808">Transferase</keyword>
<keyword evidence="1" id="KW-0698">rRNA processing</keyword>
<dbReference type="GO" id="GO:0036307">
    <property type="term" value="F:23S rRNA (adenine(2030)-N(6))-methyltransferase activity"/>
    <property type="evidence" value="ECO:0007669"/>
    <property type="project" value="UniProtKB-UniRule"/>
</dbReference>